<feature type="region of interest" description="Disordered" evidence="1">
    <location>
        <begin position="1"/>
        <end position="21"/>
    </location>
</feature>
<accession>A0ABR1W9P5</accession>
<comment type="caution">
    <text evidence="2">The sequence shown here is derived from an EMBL/GenBank/DDBJ whole genome shotgun (WGS) entry which is preliminary data.</text>
</comment>
<gene>
    <name evidence="2" type="ORF">PG994_002695</name>
</gene>
<organism evidence="2 3">
    <name type="scientific">Apiospora phragmitis</name>
    <dbReference type="NCBI Taxonomy" id="2905665"/>
    <lineage>
        <taxon>Eukaryota</taxon>
        <taxon>Fungi</taxon>
        <taxon>Dikarya</taxon>
        <taxon>Ascomycota</taxon>
        <taxon>Pezizomycotina</taxon>
        <taxon>Sordariomycetes</taxon>
        <taxon>Xylariomycetidae</taxon>
        <taxon>Amphisphaeriales</taxon>
        <taxon>Apiosporaceae</taxon>
        <taxon>Apiospora</taxon>
    </lineage>
</organism>
<proteinExistence type="predicted"/>
<name>A0ABR1W9P5_9PEZI</name>
<evidence type="ECO:0000313" key="2">
    <source>
        <dbReference type="EMBL" id="KAK8078888.1"/>
    </source>
</evidence>
<protein>
    <submittedName>
        <fullName evidence="2">Uncharacterized protein</fullName>
    </submittedName>
</protein>
<dbReference type="EMBL" id="JAQQWL010000003">
    <property type="protein sequence ID" value="KAK8078888.1"/>
    <property type="molecule type" value="Genomic_DNA"/>
</dbReference>
<sequence length="342" mass="39047">MAMENADPPPPYTAGEAQNSSTNEMIQDEEIMNDPRDRMNVSRITGCHIARPERPEYAMAMGQPPNPRWKSVLVHLRDSMQTHRLSPYHLSAGPYQIMNIIAGILYARECSSKSPIRPYIPCSTYTYPATLLDVINRSRQLPAFRDLLRNTFSNMLRYDHGSAETGPMPPMRVYYVVIEFVDAVVELANNFCHHWSEMDIKQRNEFSRVITRTAQSVDLSDFGTLLYSIHIYCDDKKNYTDMIPTLVGEISSRGPEALIRKLSVDYHAMVPTLFSPEPDMEKEFRQNIKTLADRFNISLSVPTANLVISADKAPKKEEIPSRPSPFFTRVVDRLRGHGPYTE</sequence>
<keyword evidence="3" id="KW-1185">Reference proteome</keyword>
<evidence type="ECO:0000313" key="3">
    <source>
        <dbReference type="Proteomes" id="UP001480595"/>
    </source>
</evidence>
<dbReference type="RefSeq" id="XP_066719959.1">
    <property type="nucleotide sequence ID" value="XM_066854104.1"/>
</dbReference>
<evidence type="ECO:0000256" key="1">
    <source>
        <dbReference type="SAM" id="MobiDB-lite"/>
    </source>
</evidence>
<dbReference type="Proteomes" id="UP001480595">
    <property type="component" value="Unassembled WGS sequence"/>
</dbReference>
<reference evidence="2 3" key="1">
    <citation type="submission" date="2023-01" db="EMBL/GenBank/DDBJ databases">
        <title>Analysis of 21 Apiospora genomes using comparative genomics revels a genus with tremendous synthesis potential of carbohydrate active enzymes and secondary metabolites.</title>
        <authorList>
            <person name="Sorensen T."/>
        </authorList>
    </citation>
    <scope>NUCLEOTIDE SEQUENCE [LARGE SCALE GENOMIC DNA]</scope>
    <source>
        <strain evidence="2 3">CBS 135458</strain>
    </source>
</reference>
<dbReference type="GeneID" id="92087167"/>